<dbReference type="Proteomes" id="UP000269689">
    <property type="component" value="Unassembled WGS sequence"/>
</dbReference>
<dbReference type="EMBL" id="RKQK01000004">
    <property type="protein sequence ID" value="RPE64665.1"/>
    <property type="molecule type" value="Genomic_DNA"/>
</dbReference>
<dbReference type="SUPFAM" id="SSF53448">
    <property type="entry name" value="Nucleotide-diphospho-sugar transferases"/>
    <property type="match status" value="1"/>
</dbReference>
<dbReference type="GO" id="GO:0016740">
    <property type="term" value="F:transferase activity"/>
    <property type="evidence" value="ECO:0007669"/>
    <property type="project" value="UniProtKB-KW"/>
</dbReference>
<dbReference type="Pfam" id="PF13704">
    <property type="entry name" value="Glyco_tranf_2_4"/>
    <property type="match status" value="1"/>
</dbReference>
<proteinExistence type="predicted"/>
<accession>A0A3N4U8J0</accession>
<reference evidence="1 2" key="1">
    <citation type="submission" date="2018-11" db="EMBL/GenBank/DDBJ databases">
        <title>Genomic Encyclopedia of Type Strains, Phase IV (KMG-IV): sequencing the most valuable type-strain genomes for metagenomic binning, comparative biology and taxonomic classification.</title>
        <authorList>
            <person name="Goeker M."/>
        </authorList>
    </citation>
    <scope>NUCLEOTIDE SEQUENCE [LARGE SCALE GENOMIC DNA]</scope>
    <source>
        <strain evidence="1 2">DSM 104731</strain>
    </source>
</reference>
<name>A0A3N4U8J0_9RHOB</name>
<comment type="caution">
    <text evidence="1">The sequence shown here is derived from an EMBL/GenBank/DDBJ whole genome shotgun (WGS) entry which is preliminary data.</text>
</comment>
<evidence type="ECO:0000313" key="2">
    <source>
        <dbReference type="Proteomes" id="UP000269689"/>
    </source>
</evidence>
<dbReference type="InterPro" id="IPR029044">
    <property type="entry name" value="Nucleotide-diphossugar_trans"/>
</dbReference>
<organism evidence="1 2">
    <name type="scientific">Pacificibacter maritimus</name>
    <dbReference type="NCBI Taxonomy" id="762213"/>
    <lineage>
        <taxon>Bacteria</taxon>
        <taxon>Pseudomonadati</taxon>
        <taxon>Pseudomonadota</taxon>
        <taxon>Alphaproteobacteria</taxon>
        <taxon>Rhodobacterales</taxon>
        <taxon>Roseobacteraceae</taxon>
        <taxon>Pacificibacter</taxon>
    </lineage>
</organism>
<dbReference type="RefSeq" id="WP_123793491.1">
    <property type="nucleotide sequence ID" value="NZ_RKQK01000004.1"/>
</dbReference>
<dbReference type="AlphaFoldDB" id="A0A3N4U8J0"/>
<sequence>MQELWRKYKLRVLRKNALWRSFRARRQLTALRVQSDEIRQGALLCVMCVRNESVRLPYFLDYYRKMGVDHFLIVDNDSTDGTTEYLMSKADTSVWATSASYKAARFGLDWTTWLQIKYARSKWCLTLDADELLVIPHNGKRSLKDLTHHLDTINQRAFGAIMLDMYPKGPIDSVDYQVGDDPIKTLRWFDAGPYRSSRQLPKENLWVQGGVRERVFFASDPSKGPTLNKLPLVKWDARFAYTNSTHSMLPAKMNHAYSGPGGSEVSGVLLHTKFLQIAVEKSLEDRHRKQHFGNPDAFQDYYDAVIAAPDLWCKDSVEYTGADQLLALKMMSQGDWA</sequence>
<gene>
    <name evidence="1" type="ORF">EDD53_2425</name>
</gene>
<keyword evidence="2" id="KW-1185">Reference proteome</keyword>
<dbReference type="OrthoDB" id="3010234at2"/>
<dbReference type="Gene3D" id="3.90.550.10">
    <property type="entry name" value="Spore Coat Polysaccharide Biosynthesis Protein SpsA, Chain A"/>
    <property type="match status" value="1"/>
</dbReference>
<evidence type="ECO:0000313" key="1">
    <source>
        <dbReference type="EMBL" id="RPE64665.1"/>
    </source>
</evidence>
<keyword evidence="1" id="KW-0808">Transferase</keyword>
<protein>
    <submittedName>
        <fullName evidence="1">Glycosyl transferase family 2</fullName>
    </submittedName>
</protein>